<proteinExistence type="predicted"/>
<evidence type="ECO:0000313" key="2">
    <source>
        <dbReference type="EMBL" id="TWT43392.1"/>
    </source>
</evidence>
<keyword evidence="1" id="KW-0732">Signal</keyword>
<dbReference type="OrthoDB" id="280680at2"/>
<evidence type="ECO:0008006" key="4">
    <source>
        <dbReference type="Google" id="ProtNLM"/>
    </source>
</evidence>
<evidence type="ECO:0000313" key="3">
    <source>
        <dbReference type="Proteomes" id="UP000318995"/>
    </source>
</evidence>
<dbReference type="Proteomes" id="UP000318995">
    <property type="component" value="Unassembled WGS sequence"/>
</dbReference>
<protein>
    <recommendedName>
        <fullName evidence="4">PEP-CTERM protein-sorting domain-containing protein</fullName>
    </recommendedName>
</protein>
<dbReference type="NCBIfam" id="TIGR02595">
    <property type="entry name" value="PEP_CTERM"/>
    <property type="match status" value="1"/>
</dbReference>
<evidence type="ECO:0000256" key="1">
    <source>
        <dbReference type="SAM" id="SignalP"/>
    </source>
</evidence>
<keyword evidence="3" id="KW-1185">Reference proteome</keyword>
<dbReference type="RefSeq" id="WP_146574463.1">
    <property type="nucleotide sequence ID" value="NZ_SJPH01000004.1"/>
</dbReference>
<comment type="caution">
    <text evidence="2">The sequence shown here is derived from an EMBL/GenBank/DDBJ whole genome shotgun (WGS) entry which is preliminary data.</text>
</comment>
<name>A0A5C5W0U4_9BACT</name>
<organism evidence="2 3">
    <name type="scientific">Botrimarina hoheduenensis</name>
    <dbReference type="NCBI Taxonomy" id="2528000"/>
    <lineage>
        <taxon>Bacteria</taxon>
        <taxon>Pseudomonadati</taxon>
        <taxon>Planctomycetota</taxon>
        <taxon>Planctomycetia</taxon>
        <taxon>Pirellulales</taxon>
        <taxon>Lacipirellulaceae</taxon>
        <taxon>Botrimarina</taxon>
    </lineage>
</organism>
<dbReference type="InterPro" id="IPR013424">
    <property type="entry name" value="Ice-binding_C"/>
</dbReference>
<dbReference type="EMBL" id="SJPH01000004">
    <property type="protein sequence ID" value="TWT43392.1"/>
    <property type="molecule type" value="Genomic_DNA"/>
</dbReference>
<feature type="chain" id="PRO_5022874374" description="PEP-CTERM protein-sorting domain-containing protein" evidence="1">
    <location>
        <begin position="23"/>
        <end position="232"/>
    </location>
</feature>
<gene>
    <name evidence="2" type="ORF">Pla111_23430</name>
</gene>
<dbReference type="AlphaFoldDB" id="A0A5C5W0U4"/>
<accession>A0A5C5W0U4</accession>
<reference evidence="2 3" key="1">
    <citation type="submission" date="2019-02" db="EMBL/GenBank/DDBJ databases">
        <title>Deep-cultivation of Planctomycetes and their phenomic and genomic characterization uncovers novel biology.</title>
        <authorList>
            <person name="Wiegand S."/>
            <person name="Jogler M."/>
            <person name="Boedeker C."/>
            <person name="Pinto D."/>
            <person name="Vollmers J."/>
            <person name="Rivas-Marin E."/>
            <person name="Kohn T."/>
            <person name="Peeters S.H."/>
            <person name="Heuer A."/>
            <person name="Rast P."/>
            <person name="Oberbeckmann S."/>
            <person name="Bunk B."/>
            <person name="Jeske O."/>
            <person name="Meyerdierks A."/>
            <person name="Storesund J.E."/>
            <person name="Kallscheuer N."/>
            <person name="Luecker S."/>
            <person name="Lage O.M."/>
            <person name="Pohl T."/>
            <person name="Merkel B.J."/>
            <person name="Hornburger P."/>
            <person name="Mueller R.-W."/>
            <person name="Bruemmer F."/>
            <person name="Labrenz M."/>
            <person name="Spormann A.M."/>
            <person name="Op Den Camp H."/>
            <person name="Overmann J."/>
            <person name="Amann R."/>
            <person name="Jetten M.S.M."/>
            <person name="Mascher T."/>
            <person name="Medema M.H."/>
            <person name="Devos D.P."/>
            <person name="Kaster A.-K."/>
            <person name="Ovreas L."/>
            <person name="Rohde M."/>
            <person name="Galperin M.Y."/>
            <person name="Jogler C."/>
        </authorList>
    </citation>
    <scope>NUCLEOTIDE SEQUENCE [LARGE SCALE GENOMIC DNA]</scope>
    <source>
        <strain evidence="2 3">Pla111</strain>
    </source>
</reference>
<feature type="signal peptide" evidence="1">
    <location>
        <begin position="1"/>
        <end position="22"/>
    </location>
</feature>
<sequence precursor="true">MTITRIAALTLGAACFVSTAIAVPTTSFDANASEWSSSTIFVPGIIQPIGGSGQVNGNFTIVADAALPNIQIGLRAIERFSPTPLDNVGPVYTALAGESTPGLSTWNYDIHIDLRGSGLTFGDFVVSLATTVPNHTTPDLQAALEFAGSLPAGTLSGLQLFQTSLNPGFFASGVDPFATGTQTFDLSLTPRSDLVPAPAYTASISVVIVPEPATTLLAGLACVGGVLATRRR</sequence>